<comment type="similarity">
    <text evidence="1">Belongs to the type-I restriction system S methylase family.</text>
</comment>
<dbReference type="InterPro" id="IPR000055">
    <property type="entry name" value="Restrct_endonuc_typeI_TRD"/>
</dbReference>
<keyword evidence="3" id="KW-0238">DNA-binding</keyword>
<keyword evidence="6" id="KW-1185">Reference proteome</keyword>
<evidence type="ECO:0000256" key="2">
    <source>
        <dbReference type="ARBA" id="ARBA00022747"/>
    </source>
</evidence>
<dbReference type="EMBL" id="AZGN01000016">
    <property type="protein sequence ID" value="KRM33924.1"/>
    <property type="molecule type" value="Genomic_DNA"/>
</dbReference>
<evidence type="ECO:0000313" key="5">
    <source>
        <dbReference type="EMBL" id="KRM33924.1"/>
    </source>
</evidence>
<dbReference type="Proteomes" id="UP000051735">
    <property type="component" value="Unassembled WGS sequence"/>
</dbReference>
<evidence type="ECO:0000256" key="1">
    <source>
        <dbReference type="ARBA" id="ARBA00010923"/>
    </source>
</evidence>
<protein>
    <recommendedName>
        <fullName evidence="4">Type I restriction modification DNA specificity domain-containing protein</fullName>
    </recommendedName>
</protein>
<dbReference type="PANTHER" id="PTHR30408">
    <property type="entry name" value="TYPE-1 RESTRICTION ENZYME ECOKI SPECIFICITY PROTEIN"/>
    <property type="match status" value="1"/>
</dbReference>
<dbReference type="Pfam" id="PF01420">
    <property type="entry name" value="Methylase_S"/>
    <property type="match status" value="1"/>
</dbReference>
<dbReference type="InterPro" id="IPR052021">
    <property type="entry name" value="Type-I_RS_S_subunit"/>
</dbReference>
<organism evidence="5 6">
    <name type="scientific">Lactobacillus intestinalis DSM 6629</name>
    <dbReference type="NCBI Taxonomy" id="1423761"/>
    <lineage>
        <taxon>Bacteria</taxon>
        <taxon>Bacillati</taxon>
        <taxon>Bacillota</taxon>
        <taxon>Bacilli</taxon>
        <taxon>Lactobacillales</taxon>
        <taxon>Lactobacillaceae</taxon>
        <taxon>Lactobacillus</taxon>
    </lineage>
</organism>
<sequence length="218" mass="24901">MFLKDFDTLITLHQRKLTDLEKMKSGLLQKMFPKNGEDKPEIRFPEFTDAWEQHKLGEIVTSIIAGGDIDKSKILKNGKYPVYANALTNDGLVGYYEDKYRVEAPAVTVTGRGEIGIAKARNCNFTPVVRLLAINSSHNNYFLANIINTHKTFVESTGVPQLTVPQLSNYKMKFPNNLKEENKIGEFFSQLDTLITLHQRKLKHLELQKKALLQQMFV</sequence>
<accession>A0ABR5PSC6</accession>
<dbReference type="SUPFAM" id="SSF116734">
    <property type="entry name" value="DNA methylase specificity domain"/>
    <property type="match status" value="2"/>
</dbReference>
<reference evidence="5 6" key="1">
    <citation type="journal article" date="2015" name="Genome Announc.">
        <title>Expanding the biotechnology potential of lactobacilli through comparative genomics of 213 strains and associated genera.</title>
        <authorList>
            <person name="Sun Z."/>
            <person name="Harris H.M."/>
            <person name="McCann A."/>
            <person name="Guo C."/>
            <person name="Argimon S."/>
            <person name="Zhang W."/>
            <person name="Yang X."/>
            <person name="Jeffery I.B."/>
            <person name="Cooney J.C."/>
            <person name="Kagawa T.F."/>
            <person name="Liu W."/>
            <person name="Song Y."/>
            <person name="Salvetti E."/>
            <person name="Wrobel A."/>
            <person name="Rasinkangas P."/>
            <person name="Parkhill J."/>
            <person name="Rea M.C."/>
            <person name="O'Sullivan O."/>
            <person name="Ritari J."/>
            <person name="Douillard F.P."/>
            <person name="Paul Ross R."/>
            <person name="Yang R."/>
            <person name="Briner A.E."/>
            <person name="Felis G.E."/>
            <person name="de Vos W.M."/>
            <person name="Barrangou R."/>
            <person name="Klaenhammer T.R."/>
            <person name="Caufield P.W."/>
            <person name="Cui Y."/>
            <person name="Zhang H."/>
            <person name="O'Toole P.W."/>
        </authorList>
    </citation>
    <scope>NUCLEOTIDE SEQUENCE [LARGE SCALE GENOMIC DNA]</scope>
    <source>
        <strain evidence="5 6">DSM 6629</strain>
    </source>
</reference>
<keyword evidence="2" id="KW-0680">Restriction system</keyword>
<name>A0ABR5PSC6_9LACO</name>
<evidence type="ECO:0000313" key="6">
    <source>
        <dbReference type="Proteomes" id="UP000051735"/>
    </source>
</evidence>
<gene>
    <name evidence="5" type="ORF">FC44_GL000731</name>
</gene>
<feature type="domain" description="Type I restriction modification DNA specificity" evidence="4">
    <location>
        <begin position="50"/>
        <end position="206"/>
    </location>
</feature>
<proteinExistence type="inferred from homology"/>
<evidence type="ECO:0000259" key="4">
    <source>
        <dbReference type="Pfam" id="PF01420"/>
    </source>
</evidence>
<dbReference type="Gene3D" id="1.10.287.1120">
    <property type="entry name" value="Bipartite methylase S protein"/>
    <property type="match status" value="1"/>
</dbReference>
<evidence type="ECO:0000256" key="3">
    <source>
        <dbReference type="ARBA" id="ARBA00023125"/>
    </source>
</evidence>
<comment type="caution">
    <text evidence="5">The sequence shown here is derived from an EMBL/GenBank/DDBJ whole genome shotgun (WGS) entry which is preliminary data.</text>
</comment>
<dbReference type="Gene3D" id="3.90.220.20">
    <property type="entry name" value="DNA methylase specificity domains"/>
    <property type="match status" value="1"/>
</dbReference>
<dbReference type="InterPro" id="IPR044946">
    <property type="entry name" value="Restrct_endonuc_typeI_TRD_sf"/>
</dbReference>
<dbReference type="PANTHER" id="PTHR30408:SF12">
    <property type="entry name" value="TYPE I RESTRICTION ENZYME MJAVIII SPECIFICITY SUBUNIT"/>
    <property type="match status" value="1"/>
</dbReference>